<name>A0ABR7ZWG8_9CYAN</name>
<reference evidence="2 3" key="1">
    <citation type="journal article" date="2020" name="ISME J.">
        <title>Comparative genomics reveals insights into cyanobacterial evolution and habitat adaptation.</title>
        <authorList>
            <person name="Chen M.Y."/>
            <person name="Teng W.K."/>
            <person name="Zhao L."/>
            <person name="Hu C.X."/>
            <person name="Zhou Y.K."/>
            <person name="Han B.P."/>
            <person name="Song L.R."/>
            <person name="Shu W.S."/>
        </authorList>
    </citation>
    <scope>NUCLEOTIDE SEQUENCE [LARGE SCALE GENOMIC DNA]</scope>
    <source>
        <strain evidence="2 3">FACHB-723</strain>
    </source>
</reference>
<gene>
    <name evidence="2" type="ORF">H6F41_06220</name>
</gene>
<organism evidence="2 3">
    <name type="scientific">Pseudanabaena mucicola FACHB-723</name>
    <dbReference type="NCBI Taxonomy" id="2692860"/>
    <lineage>
        <taxon>Bacteria</taxon>
        <taxon>Bacillati</taxon>
        <taxon>Cyanobacteriota</taxon>
        <taxon>Cyanophyceae</taxon>
        <taxon>Pseudanabaenales</taxon>
        <taxon>Pseudanabaenaceae</taxon>
        <taxon>Pseudanabaena</taxon>
    </lineage>
</organism>
<evidence type="ECO:0000256" key="1">
    <source>
        <dbReference type="SAM" id="Coils"/>
    </source>
</evidence>
<accession>A0ABR7ZWG8</accession>
<protein>
    <recommendedName>
        <fullName evidence="4">Rad50/SbcC-type AAA domain-containing protein</fullName>
    </recommendedName>
</protein>
<evidence type="ECO:0008006" key="4">
    <source>
        <dbReference type="Google" id="ProtNLM"/>
    </source>
</evidence>
<keyword evidence="1" id="KW-0175">Coiled coil</keyword>
<dbReference type="Gene3D" id="3.40.50.300">
    <property type="entry name" value="P-loop containing nucleotide triphosphate hydrolases"/>
    <property type="match status" value="1"/>
</dbReference>
<proteinExistence type="predicted"/>
<dbReference type="EMBL" id="JACJQB010000008">
    <property type="protein sequence ID" value="MBD2187738.1"/>
    <property type="molecule type" value="Genomic_DNA"/>
</dbReference>
<sequence>MSLQIRHLRIRVSTSAGLFGVDIPFCEGLFIIHADNSMGKSTCLQSIIYALGLEGMISPQHNIPLPSVVTDLLEYQNVRYPVLESEVLLEVSNGSKNITVRRQIKGQQNNRFRLITVWEDAILSQPNISCLSTDYFVRQSGSASRERGFHHFLAEFIGWQLPTVPTYDETEITLYIETIFPFLFVEQKHGWSNLRNRFPTYFRIKDLNKRAFEFIFNLDAQEIANQKVLLKQQEANLKSHWSNKVSECNRLTASINATIDNLPTQPISIWPPTIQPTVLVSYANDWISIGQAILDFEEQLASLEAQEIPVVNEISEIVNEQLEQKNIEKLNIEMQLRIKFEEIENSTVSVDSLQSRIFSLEEELSKHKDLQTLSNLGSAIDLQVNSGTCPTCHQHISDSLIAPQEVSNPMTIDQNVEFISEQLKIFKAMRQSEIQTLEIKRRQLNAINSRAADIREEIRSLKTTLTSPNNSPSYFAIEERIRLKDKIRYTKSVREQIDVLLGSFEPLSNEWNEVQEMIRSLPKGILSNEDTAKIRDLEMCFQQQLTEYGFSSLNISEVKISSTSYFPEYEGFDLRFDLSASDYIRIFWAYLLGLLEVSRSHQTNHLGLLILDEPRQQSARETSIEAFLRRASNSLQYNQQVIIATSESRDVLEAHLENIPHTLRQFDERIIAPIE</sequence>
<evidence type="ECO:0000313" key="3">
    <source>
        <dbReference type="Proteomes" id="UP000642094"/>
    </source>
</evidence>
<dbReference type="SUPFAM" id="SSF52540">
    <property type="entry name" value="P-loop containing nucleoside triphosphate hydrolases"/>
    <property type="match status" value="1"/>
</dbReference>
<keyword evidence="3" id="KW-1185">Reference proteome</keyword>
<evidence type="ECO:0000313" key="2">
    <source>
        <dbReference type="EMBL" id="MBD2187738.1"/>
    </source>
</evidence>
<feature type="coiled-coil region" evidence="1">
    <location>
        <begin position="437"/>
        <end position="464"/>
    </location>
</feature>
<dbReference type="InterPro" id="IPR027417">
    <property type="entry name" value="P-loop_NTPase"/>
</dbReference>
<comment type="caution">
    <text evidence="2">The sequence shown here is derived from an EMBL/GenBank/DDBJ whole genome shotgun (WGS) entry which is preliminary data.</text>
</comment>
<dbReference type="RefSeq" id="WP_190402609.1">
    <property type="nucleotide sequence ID" value="NZ_JACJQB010000008.1"/>
</dbReference>
<dbReference type="Proteomes" id="UP000642094">
    <property type="component" value="Unassembled WGS sequence"/>
</dbReference>